<dbReference type="Gene3D" id="3.40.50.720">
    <property type="entry name" value="NAD(P)-binding Rossmann-like Domain"/>
    <property type="match status" value="1"/>
</dbReference>
<comment type="caution">
    <text evidence="4">The sequence shown here is derived from an EMBL/GenBank/DDBJ whole genome shotgun (WGS) entry which is preliminary data.</text>
</comment>
<name>A0ABV1DAZ6_9FIRM</name>
<evidence type="ECO:0000313" key="5">
    <source>
        <dbReference type="Proteomes" id="UP001454086"/>
    </source>
</evidence>
<reference evidence="4 5" key="1">
    <citation type="submission" date="2024-03" db="EMBL/GenBank/DDBJ databases">
        <title>Human intestinal bacterial collection.</title>
        <authorList>
            <person name="Pauvert C."/>
            <person name="Hitch T.C.A."/>
            <person name="Clavel T."/>
        </authorList>
    </citation>
    <scope>NUCLEOTIDE SEQUENCE [LARGE SCALE GENOMIC DNA]</scope>
    <source>
        <strain evidence="4 5">CLA-SR-H021</strain>
    </source>
</reference>
<organism evidence="4 5">
    <name type="scientific">Enterocloster hominis</name>
    <name type="common">ex Hitch et al. 2024</name>
    <dbReference type="NCBI Taxonomy" id="1917870"/>
    <lineage>
        <taxon>Bacteria</taxon>
        <taxon>Bacillati</taxon>
        <taxon>Bacillota</taxon>
        <taxon>Clostridia</taxon>
        <taxon>Lachnospirales</taxon>
        <taxon>Lachnospiraceae</taxon>
        <taxon>Enterocloster</taxon>
    </lineage>
</organism>
<dbReference type="SUPFAM" id="SSF51735">
    <property type="entry name" value="NAD(P)-binding Rossmann-fold domains"/>
    <property type="match status" value="1"/>
</dbReference>
<dbReference type="EMBL" id="JBBMFM010000110">
    <property type="protein sequence ID" value="MEQ2427524.1"/>
    <property type="molecule type" value="Genomic_DNA"/>
</dbReference>
<dbReference type="Gene3D" id="3.90.25.10">
    <property type="entry name" value="UDP-galactose 4-epimerase, domain 1"/>
    <property type="match status" value="1"/>
</dbReference>
<keyword evidence="2" id="KW-0521">NADP</keyword>
<sequence>MVEKESQLMLIIGGTGVQGGNVARELLKHDYRVRVLSRNPQSAAAQEIAAKGAEVVQGDMADVNSLEPAMRGVSAIFSAQYADPFDPSVEPRNAANMVKAARKAGIEQVVHTSVAGSNLFPRWNRYKVLAEYNEHKYQIEEFVRNGGFRYWTILHPCLFMENFEEESAKIMAPELKEGVLFGVLKPDTQIKWTCGDNTAQFARAVFESPEKFNRKDIDVAGDELSMSQAAQTLSRVLCKHVVYEAVSHEEAIRRGLMEGTVCGQEWMEAVTPSFGFDINKTRQYGVPLINLETWVATHREKIFIR</sequence>
<dbReference type="RefSeq" id="WP_008722039.1">
    <property type="nucleotide sequence ID" value="NZ_JBBMFM010000110.1"/>
</dbReference>
<dbReference type="CDD" id="cd05251">
    <property type="entry name" value="NmrA_like_SDR_a"/>
    <property type="match status" value="1"/>
</dbReference>
<dbReference type="Proteomes" id="UP001454086">
    <property type="component" value="Unassembled WGS sequence"/>
</dbReference>
<dbReference type="PANTHER" id="PTHR42748">
    <property type="entry name" value="NITROGEN METABOLITE REPRESSION PROTEIN NMRA FAMILY MEMBER"/>
    <property type="match status" value="1"/>
</dbReference>
<dbReference type="InterPro" id="IPR051164">
    <property type="entry name" value="NmrA-like_oxidored"/>
</dbReference>
<dbReference type="PANTHER" id="PTHR42748:SF7">
    <property type="entry name" value="NMRA LIKE REDOX SENSOR 1-RELATED"/>
    <property type="match status" value="1"/>
</dbReference>
<gene>
    <name evidence="4" type="ORF">WMQ36_21400</name>
</gene>
<dbReference type="Pfam" id="PF05368">
    <property type="entry name" value="NmrA"/>
    <property type="match status" value="1"/>
</dbReference>
<keyword evidence="5" id="KW-1185">Reference proteome</keyword>
<evidence type="ECO:0000313" key="4">
    <source>
        <dbReference type="EMBL" id="MEQ2427524.1"/>
    </source>
</evidence>
<evidence type="ECO:0000256" key="2">
    <source>
        <dbReference type="ARBA" id="ARBA00022857"/>
    </source>
</evidence>
<evidence type="ECO:0000259" key="3">
    <source>
        <dbReference type="Pfam" id="PF05368"/>
    </source>
</evidence>
<dbReference type="InterPro" id="IPR036291">
    <property type="entry name" value="NAD(P)-bd_dom_sf"/>
</dbReference>
<evidence type="ECO:0000256" key="1">
    <source>
        <dbReference type="ARBA" id="ARBA00006328"/>
    </source>
</evidence>
<dbReference type="InterPro" id="IPR008030">
    <property type="entry name" value="NmrA-like"/>
</dbReference>
<protein>
    <submittedName>
        <fullName evidence="4">NmrA/HSCARG family protein</fullName>
    </submittedName>
</protein>
<feature type="domain" description="NmrA-like" evidence="3">
    <location>
        <begin position="6"/>
        <end position="254"/>
    </location>
</feature>
<accession>A0ABV1DAZ6</accession>
<proteinExistence type="inferred from homology"/>
<comment type="similarity">
    <text evidence="1">Belongs to the NmrA-type oxidoreductase family.</text>
</comment>